<protein>
    <recommendedName>
        <fullName evidence="5">DNA polymerase beta domain protein region</fullName>
    </recommendedName>
</protein>
<dbReference type="STRING" id="401053.AciPR4_2931"/>
<dbReference type="InterPro" id="IPR053550">
    <property type="entry name" value="CD-NTase"/>
</dbReference>
<proteinExistence type="predicted"/>
<dbReference type="eggNOG" id="COG1746">
    <property type="taxonomic scope" value="Bacteria"/>
</dbReference>
<gene>
    <name evidence="3" type="ordered locus">AciPR4_2931</name>
</gene>
<sequence length="296" mass="33713">MRTTDQAFDKFRQNLELGPTESADAQKRHKDVRECIRKGFDVANDVLSGSYRRHTKTKPLKDVDVFFILGQKERWRRSKPPIDMLTAFDECLKKEFTDEGQTEIGRRAVTVVFEKNYYPDDHHGKVLSIDAVPAFEIETDVFEIPDKVTGTWIKTNPKKHQAQATAKNKEIDGYWVPLVKMIKGWNRANGKPIKPSFLIEVIAEELVESPFSTYANEVRNFFAAMEANIGREWPDPAGLGPLVSDQMTPKMITAAKTALQEAQRKAALACRAERTGRQGEALKIWREILGPYFPLT</sequence>
<dbReference type="InterPro" id="IPR043519">
    <property type="entry name" value="NT_sf"/>
</dbReference>
<dbReference type="GO" id="GO:0051607">
    <property type="term" value="P:defense response to virus"/>
    <property type="evidence" value="ECO:0007669"/>
    <property type="project" value="UniProtKB-KW"/>
</dbReference>
<keyword evidence="4" id="KW-1185">Reference proteome</keyword>
<reference evidence="3 4" key="1">
    <citation type="journal article" date="2012" name="Stand. Genomic Sci.">
        <title>Complete genome sequence of Terriglobus saanensis type strain SP1PR4(T), an Acidobacteria from tundra soil.</title>
        <authorList>
            <person name="Rawat S.R."/>
            <person name="Mannisto M.K."/>
            <person name="Starovoytov V."/>
            <person name="Goodwin L."/>
            <person name="Nolan M."/>
            <person name="Hauser L."/>
            <person name="Land M."/>
            <person name="Davenport K.W."/>
            <person name="Woyke T."/>
            <person name="Haggblom M.M."/>
        </authorList>
    </citation>
    <scope>NUCLEOTIDE SEQUENCE</scope>
    <source>
        <strain evidence="4">ATCC BAA-1853 / DSM 23119 / SP1PR4</strain>
    </source>
</reference>
<dbReference type="HOGENOM" id="CLU_051351_0_1_0"/>
<evidence type="ECO:0000313" key="4">
    <source>
        <dbReference type="Proteomes" id="UP000006844"/>
    </source>
</evidence>
<dbReference type="NCBIfam" id="NF041117">
    <property type="entry name" value="CBASS_cyclase_b"/>
    <property type="match status" value="1"/>
</dbReference>
<dbReference type="InterPro" id="IPR006116">
    <property type="entry name" value="NT_2-5OAS_ClassI-CCAase"/>
</dbReference>
<keyword evidence="1" id="KW-0051">Antiviral defense</keyword>
<dbReference type="Gene3D" id="3.30.460.10">
    <property type="entry name" value="Beta Polymerase, domain 2"/>
    <property type="match status" value="1"/>
</dbReference>
<dbReference type="CDD" id="cd05400">
    <property type="entry name" value="NT_2-5OAS_ClassI-CCAase"/>
    <property type="match status" value="1"/>
</dbReference>
<name>E8V4E2_TERSS</name>
<evidence type="ECO:0000313" key="3">
    <source>
        <dbReference type="EMBL" id="ADV83691.1"/>
    </source>
</evidence>
<dbReference type="KEGG" id="tsa:AciPR4_2931"/>
<dbReference type="EMBL" id="CP002467">
    <property type="protein sequence ID" value="ADV83691.1"/>
    <property type="molecule type" value="Genomic_DNA"/>
</dbReference>
<dbReference type="AlphaFoldDB" id="E8V4E2"/>
<evidence type="ECO:0000256" key="1">
    <source>
        <dbReference type="ARBA" id="ARBA00023118"/>
    </source>
</evidence>
<dbReference type="RefSeq" id="WP_013569423.1">
    <property type="nucleotide sequence ID" value="NC_014963.1"/>
</dbReference>
<evidence type="ECO:0008006" key="5">
    <source>
        <dbReference type="Google" id="ProtNLM"/>
    </source>
</evidence>
<evidence type="ECO:0000256" key="2">
    <source>
        <dbReference type="SAM" id="MobiDB-lite"/>
    </source>
</evidence>
<accession>E8V4E2</accession>
<feature type="region of interest" description="Disordered" evidence="2">
    <location>
        <begin position="1"/>
        <end position="26"/>
    </location>
</feature>
<dbReference type="GO" id="GO:0016779">
    <property type="term" value="F:nucleotidyltransferase activity"/>
    <property type="evidence" value="ECO:0007669"/>
    <property type="project" value="InterPro"/>
</dbReference>
<organism evidence="3 4">
    <name type="scientific">Terriglobus saanensis (strain ATCC BAA-1853 / DSM 23119 / SP1PR4)</name>
    <dbReference type="NCBI Taxonomy" id="401053"/>
    <lineage>
        <taxon>Bacteria</taxon>
        <taxon>Pseudomonadati</taxon>
        <taxon>Acidobacteriota</taxon>
        <taxon>Terriglobia</taxon>
        <taxon>Terriglobales</taxon>
        <taxon>Acidobacteriaceae</taxon>
        <taxon>Terriglobus</taxon>
    </lineage>
</organism>
<dbReference type="Proteomes" id="UP000006844">
    <property type="component" value="Chromosome"/>
</dbReference>
<dbReference type="SUPFAM" id="SSF81301">
    <property type="entry name" value="Nucleotidyltransferase"/>
    <property type="match status" value="1"/>
</dbReference>
<dbReference type="OrthoDB" id="2082416at2"/>
<dbReference type="Pfam" id="PF18144">
    <property type="entry name" value="SMODS"/>
    <property type="match status" value="1"/>
</dbReference>